<evidence type="ECO:0000313" key="3">
    <source>
        <dbReference type="Proteomes" id="UP000033658"/>
    </source>
</evidence>
<comment type="similarity">
    <text evidence="1">Belongs to the ComF/GntX family.</text>
</comment>
<evidence type="ECO:0000313" key="2">
    <source>
        <dbReference type="EMBL" id="KJQ56813.1"/>
    </source>
</evidence>
<evidence type="ECO:0000256" key="1">
    <source>
        <dbReference type="ARBA" id="ARBA00008007"/>
    </source>
</evidence>
<proteinExistence type="inferred from homology"/>
<dbReference type="RefSeq" id="WP_045505998.1">
    <property type="nucleotide sequence ID" value="NZ_JYGL01000002.1"/>
</dbReference>
<dbReference type="CDD" id="cd06223">
    <property type="entry name" value="PRTases_typeI"/>
    <property type="match status" value="1"/>
</dbReference>
<dbReference type="InterPro" id="IPR000836">
    <property type="entry name" value="PRTase_dom"/>
</dbReference>
<dbReference type="Proteomes" id="UP000033658">
    <property type="component" value="Unassembled WGS sequence"/>
</dbReference>
<dbReference type="SUPFAM" id="SSF53271">
    <property type="entry name" value="PRTase-like"/>
    <property type="match status" value="1"/>
</dbReference>
<organism evidence="2 3">
    <name type="scientific">Streptococcus gordonii</name>
    <dbReference type="NCBI Taxonomy" id="1302"/>
    <lineage>
        <taxon>Bacteria</taxon>
        <taxon>Bacillati</taxon>
        <taxon>Bacillota</taxon>
        <taxon>Bacilli</taxon>
        <taxon>Lactobacillales</taxon>
        <taxon>Streptococcaceae</taxon>
        <taxon>Streptococcus</taxon>
    </lineage>
</organism>
<dbReference type="PANTHER" id="PTHR47505:SF1">
    <property type="entry name" value="DNA UTILIZATION PROTEIN YHGH"/>
    <property type="match status" value="1"/>
</dbReference>
<dbReference type="InterPro" id="IPR029057">
    <property type="entry name" value="PRTase-like"/>
</dbReference>
<gene>
    <name evidence="2" type="primary">comFC</name>
    <name evidence="2" type="ORF">TZ86_02149</name>
</gene>
<reference evidence="2 3" key="1">
    <citation type="submission" date="2015-02" db="EMBL/GenBank/DDBJ databases">
        <title>Evolution of amylase-binding proteins of oral streptococcal species.</title>
        <authorList>
            <person name="Haase E.M."/>
        </authorList>
    </citation>
    <scope>NUCLEOTIDE SEQUENCE [LARGE SCALE GENOMIC DNA]</scope>
    <source>
        <strain evidence="2 3">G9B</strain>
    </source>
</reference>
<dbReference type="InterPro" id="IPR051910">
    <property type="entry name" value="ComF/GntX_DNA_util-trans"/>
</dbReference>
<accession>A0AAW3H571</accession>
<protein>
    <submittedName>
        <fullName evidence="2">Late competence protein</fullName>
    </submittedName>
</protein>
<dbReference type="AlphaFoldDB" id="A0AAW3H571"/>
<name>A0AAW3H571_STRGN</name>
<comment type="caution">
    <text evidence="2">The sequence shown here is derived from an EMBL/GenBank/DDBJ whole genome shotgun (WGS) entry which is preliminary data.</text>
</comment>
<dbReference type="Gene3D" id="3.40.50.2020">
    <property type="match status" value="1"/>
</dbReference>
<sequence length="221" mass="25894">MKQCLICLAILEEQLNFMDLLLLKRKENDICQECLNSFEEIPEEHCPTCYKAGDKKLCKDCQYWQERGLEVAHKSLYTYNKAMKDYFSRYKFQGDYLLRNVFALSLRKELKNFQSYTILSIPLSESKMRKRGFNQVSGLLEAAQIPYQEILKKKESQTQSSKDRKERLKNTGNFYMIENTKIPKKILLVDDIYTTGATLQDAKLTLFENGAKEIMTFSLAR</sequence>
<dbReference type="EMBL" id="JYGL01000002">
    <property type="protein sequence ID" value="KJQ56813.1"/>
    <property type="molecule type" value="Genomic_DNA"/>
</dbReference>
<dbReference type="PANTHER" id="PTHR47505">
    <property type="entry name" value="DNA UTILIZATION PROTEIN YHGH"/>
    <property type="match status" value="1"/>
</dbReference>